<accession>A0A5J6VKU9</accession>
<name>A0A5J6VKU9_9VIRU</name>
<dbReference type="InterPro" id="IPR043916">
    <property type="entry name" value="P8_CR"/>
</dbReference>
<evidence type="ECO:0000313" key="2">
    <source>
        <dbReference type="EMBL" id="QFG74543.1"/>
    </source>
</evidence>
<proteinExistence type="predicted"/>
<reference evidence="2" key="1">
    <citation type="journal article" date="2019" name="Philos. Trans. R. Soc. Lond., B, Biol. Sci.">
        <title>Targeted metagenomic recovery of four divergent viruses reveals shared and distinctive characteristics of giant viruses of marine eukaryotes.</title>
        <authorList>
            <person name="Needham D.M."/>
            <person name="Poirier C."/>
            <person name="Hehenberger E."/>
            <person name="Jimenez V."/>
            <person name="Swalwell J.E."/>
            <person name="Santoro A.E."/>
            <person name="Worden A.Z."/>
        </authorList>
    </citation>
    <scope>NUCLEOTIDE SEQUENCE</scope>
    <source>
        <strain evidence="2">MPacV-611</strain>
    </source>
</reference>
<organism evidence="2">
    <name type="scientific">Megaviridae environmental sample</name>
    <dbReference type="NCBI Taxonomy" id="1737588"/>
    <lineage>
        <taxon>Viruses</taxon>
        <taxon>Varidnaviria</taxon>
        <taxon>Bamfordvirae</taxon>
        <taxon>Nucleocytoviricota</taxon>
        <taxon>Megaviricetes</taxon>
        <taxon>Imitervirales</taxon>
        <taxon>Mimiviridae</taxon>
        <taxon>environmental samples</taxon>
    </lineage>
</organism>
<evidence type="ECO:0000259" key="1">
    <source>
        <dbReference type="Pfam" id="PF19065"/>
    </source>
</evidence>
<protein>
    <recommendedName>
        <fullName evidence="1">Minor capsid protein P8 central region domain-containing protein</fullName>
    </recommendedName>
</protein>
<sequence>MSEHMKQYNTLTQHAPPQDRQFVGNFLNTAPNDISLLFFNDININSLNNIIIYKIAKITKENYGKPIYIQPQKKHNLILLMRHIYFQNIRHRLDTRSEVKILNNKFIDFIVPVIYKELKSYMKYLDEINKIDNNYFPISDRPISTTESKLLHPFSKVFSF</sequence>
<dbReference type="Pfam" id="PF19065">
    <property type="entry name" value="P8_CR"/>
    <property type="match status" value="1"/>
</dbReference>
<dbReference type="EMBL" id="MN448289">
    <property type="protein sequence ID" value="QFG74543.1"/>
    <property type="molecule type" value="Genomic_DNA"/>
</dbReference>
<feature type="domain" description="Minor capsid protein P8 central region" evidence="1">
    <location>
        <begin position="29"/>
        <end position="147"/>
    </location>
</feature>